<evidence type="ECO:0000259" key="6">
    <source>
        <dbReference type="Pfam" id="PF14322"/>
    </source>
</evidence>
<evidence type="ECO:0000313" key="8">
    <source>
        <dbReference type="Proteomes" id="UP000812270"/>
    </source>
</evidence>
<evidence type="ECO:0000256" key="1">
    <source>
        <dbReference type="ARBA" id="ARBA00004442"/>
    </source>
</evidence>
<sequence>MIALGALTLPSCKKYLDTDLLSSVSTDAVFSSVTNTQSAINGVYNQLTGDQAYGIRLSLYFAQSADDFKTSGSKDGGRRDFSMFCVNPANTELANPFNNLFAGIERANICIKYIPKSDLYTKGNASQQTSMKKMYGEALTLRSMFILEVLRNWGDAPVSLVPSSDVTNLYIPNINRDSLYDHVLNDLKTAEDLVPWRSETGDPATKISKAVVKAMRARIALYRGGFSLRGDSKQMERRSDYKTYYQIAMDECKDIMQKNENGLNPSYENLFKSLHTSSNSYVADNANEMMWVVGASTAGGLANTDTKLGYYNGIKSASTTLGTGGGGITAIPTYFYEFDSIGDARRDVTLAYIQIDNKDQKTLQAADAMTDGKFRRNWTNNSTAQYMEIQWPLLRFADVLLMYAEADNEINGTPSSAAQNALKRVRDRAYAGYLDREPAIPTSHDGFFNALVQERLLEFGGEGIRKYDLIRWNLIGAKINETRTKLTQFADTTGLNSGRYANVPMVIYAKTNAFLNAAIPQEMSSLTLATDAVGGTGPVAKVYFTPSPITTAPTGYTAYNWRKQIKVATYLNDANQGYAYYFKANFSELLPFPNTAINTNFNLVQNPYYGQ</sequence>
<organism evidence="7 8">
    <name type="scientific">Pinibacter aurantiacus</name>
    <dbReference type="NCBI Taxonomy" id="2851599"/>
    <lineage>
        <taxon>Bacteria</taxon>
        <taxon>Pseudomonadati</taxon>
        <taxon>Bacteroidota</taxon>
        <taxon>Chitinophagia</taxon>
        <taxon>Chitinophagales</taxon>
        <taxon>Chitinophagaceae</taxon>
        <taxon>Pinibacter</taxon>
    </lineage>
</organism>
<reference evidence="7" key="1">
    <citation type="submission" date="2021-06" db="EMBL/GenBank/DDBJ databases">
        <authorList>
            <person name="Huq M.A."/>
        </authorList>
    </citation>
    <scope>NUCLEOTIDE SEQUENCE</scope>
    <source>
        <strain evidence="7">MAH-26</strain>
    </source>
</reference>
<accession>A0A9E2SD64</accession>
<dbReference type="GO" id="GO:0009279">
    <property type="term" value="C:cell outer membrane"/>
    <property type="evidence" value="ECO:0007669"/>
    <property type="project" value="UniProtKB-SubCell"/>
</dbReference>
<comment type="caution">
    <text evidence="7">The sequence shown here is derived from an EMBL/GenBank/DDBJ whole genome shotgun (WGS) entry which is preliminary data.</text>
</comment>
<keyword evidence="2" id="KW-0732">Signal</keyword>
<keyword evidence="8" id="KW-1185">Reference proteome</keyword>
<feature type="domain" description="RagB/SusD" evidence="5">
    <location>
        <begin position="373"/>
        <end position="609"/>
    </location>
</feature>
<dbReference type="Pfam" id="PF07980">
    <property type="entry name" value="SusD_RagB"/>
    <property type="match status" value="1"/>
</dbReference>
<gene>
    <name evidence="7" type="ORF">KTO63_10960</name>
</gene>
<comment type="subcellular location">
    <subcellularLocation>
        <location evidence="1">Cell outer membrane</location>
    </subcellularLocation>
</comment>
<evidence type="ECO:0000313" key="7">
    <source>
        <dbReference type="EMBL" id="MBV4357670.1"/>
    </source>
</evidence>
<dbReference type="InterPro" id="IPR033985">
    <property type="entry name" value="SusD-like_N"/>
</dbReference>
<dbReference type="Proteomes" id="UP000812270">
    <property type="component" value="Unassembled WGS sequence"/>
</dbReference>
<dbReference type="InterPro" id="IPR012944">
    <property type="entry name" value="SusD_RagB_dom"/>
</dbReference>
<protein>
    <submittedName>
        <fullName evidence="7">RagB/SusD family nutrient uptake outer membrane protein</fullName>
    </submittedName>
</protein>
<keyword evidence="3" id="KW-0472">Membrane</keyword>
<dbReference type="AlphaFoldDB" id="A0A9E2SD64"/>
<proteinExistence type="predicted"/>
<keyword evidence="4" id="KW-0998">Cell outer membrane</keyword>
<evidence type="ECO:0000259" key="5">
    <source>
        <dbReference type="Pfam" id="PF07980"/>
    </source>
</evidence>
<name>A0A9E2SD64_9BACT</name>
<evidence type="ECO:0000256" key="2">
    <source>
        <dbReference type="ARBA" id="ARBA00022729"/>
    </source>
</evidence>
<feature type="domain" description="SusD-like N-terminal" evidence="6">
    <location>
        <begin position="15"/>
        <end position="221"/>
    </location>
</feature>
<evidence type="ECO:0000256" key="3">
    <source>
        <dbReference type="ARBA" id="ARBA00023136"/>
    </source>
</evidence>
<dbReference type="EMBL" id="JAHSPG010000006">
    <property type="protein sequence ID" value="MBV4357670.1"/>
    <property type="molecule type" value="Genomic_DNA"/>
</dbReference>
<dbReference type="Pfam" id="PF14322">
    <property type="entry name" value="SusD-like_3"/>
    <property type="match status" value="1"/>
</dbReference>
<evidence type="ECO:0000256" key="4">
    <source>
        <dbReference type="ARBA" id="ARBA00023237"/>
    </source>
</evidence>